<dbReference type="GO" id="GO:0006412">
    <property type="term" value="P:translation"/>
    <property type="evidence" value="ECO:0007669"/>
    <property type="project" value="InterPro"/>
</dbReference>
<evidence type="ECO:0000256" key="5">
    <source>
        <dbReference type="ARBA" id="ARBA00023274"/>
    </source>
</evidence>
<dbReference type="AlphaFoldDB" id="X0T4Y9"/>
<dbReference type="GO" id="GO:1990904">
    <property type="term" value="C:ribonucleoprotein complex"/>
    <property type="evidence" value="ECO:0007669"/>
    <property type="project" value="UniProtKB-KW"/>
</dbReference>
<sequence length="238" mass="26795">MKVVLLEDLPGKGRAGDIKEVNKGYAKNFLLPRGLAMVATPTVTKQVEARLEREKLEESVDRDKLVELAQQIKGREINLKARMGAGERLFGSITAADVAEELSRAIGSVIDKKKIDMEKPLHQAGSYEIGVRLAGDLKPQITLVIEEEKEEEEETKTEAEKKAEKKKEKGKKKETEKKAEKETEKKAEKETEKKAEKEAGKKAEKKKEKEAGKKAEKKKEKEAGKKAEKKKEKEEEKD</sequence>
<dbReference type="InterPro" id="IPR000244">
    <property type="entry name" value="Ribosomal_bL9"/>
</dbReference>
<gene>
    <name evidence="8" type="ORF">S01H1_07747</name>
</gene>
<dbReference type="InterPro" id="IPR020070">
    <property type="entry name" value="Ribosomal_bL9_N"/>
</dbReference>
<evidence type="ECO:0000256" key="6">
    <source>
        <dbReference type="SAM" id="MobiDB-lite"/>
    </source>
</evidence>
<dbReference type="InterPro" id="IPR036791">
    <property type="entry name" value="Ribosomal_bL9_C_sf"/>
</dbReference>
<evidence type="ECO:0000313" key="8">
    <source>
        <dbReference type="EMBL" id="GAF71130.1"/>
    </source>
</evidence>
<protein>
    <recommendedName>
        <fullName evidence="7">Ribosomal protein L9 domain-containing protein</fullName>
    </recommendedName>
</protein>
<comment type="similarity">
    <text evidence="1">Belongs to the bacterial ribosomal protein bL9 family.</text>
</comment>
<comment type="caution">
    <text evidence="8">The sequence shown here is derived from an EMBL/GenBank/DDBJ whole genome shotgun (WGS) entry which is preliminary data.</text>
</comment>
<dbReference type="InterPro" id="IPR036935">
    <property type="entry name" value="Ribosomal_bL9_N_sf"/>
</dbReference>
<proteinExistence type="inferred from homology"/>
<dbReference type="Gene3D" id="3.10.430.100">
    <property type="entry name" value="Ribosomal protein L9, C-terminal domain"/>
    <property type="match status" value="1"/>
</dbReference>
<evidence type="ECO:0000256" key="3">
    <source>
        <dbReference type="ARBA" id="ARBA00022884"/>
    </source>
</evidence>
<keyword evidence="2" id="KW-0699">rRNA-binding</keyword>
<dbReference type="PANTHER" id="PTHR21368">
    <property type="entry name" value="50S RIBOSOMAL PROTEIN L9"/>
    <property type="match status" value="1"/>
</dbReference>
<reference evidence="8" key="1">
    <citation type="journal article" date="2014" name="Front. Microbiol.">
        <title>High frequency of phylogenetically diverse reductive dehalogenase-homologous genes in deep subseafloor sedimentary metagenomes.</title>
        <authorList>
            <person name="Kawai M."/>
            <person name="Futagami T."/>
            <person name="Toyoda A."/>
            <person name="Takaki Y."/>
            <person name="Nishi S."/>
            <person name="Hori S."/>
            <person name="Arai W."/>
            <person name="Tsubouchi T."/>
            <person name="Morono Y."/>
            <person name="Uchiyama I."/>
            <person name="Ito T."/>
            <person name="Fujiyama A."/>
            <person name="Inagaki F."/>
            <person name="Takami H."/>
        </authorList>
    </citation>
    <scope>NUCLEOTIDE SEQUENCE</scope>
    <source>
        <strain evidence="8">Expedition CK06-06</strain>
    </source>
</reference>
<keyword evidence="3" id="KW-0694">RNA-binding</keyword>
<dbReference type="SUPFAM" id="SSF55658">
    <property type="entry name" value="L9 N-domain-like"/>
    <property type="match status" value="1"/>
</dbReference>
<keyword evidence="5" id="KW-0687">Ribonucleoprotein</keyword>
<evidence type="ECO:0000256" key="4">
    <source>
        <dbReference type="ARBA" id="ARBA00022980"/>
    </source>
</evidence>
<feature type="region of interest" description="Disordered" evidence="6">
    <location>
        <begin position="148"/>
        <end position="238"/>
    </location>
</feature>
<dbReference type="PROSITE" id="PS00651">
    <property type="entry name" value="RIBOSOMAL_L9"/>
    <property type="match status" value="1"/>
</dbReference>
<keyword evidence="4" id="KW-0689">Ribosomal protein</keyword>
<dbReference type="Pfam" id="PF01281">
    <property type="entry name" value="Ribosomal_L9_N"/>
    <property type="match status" value="1"/>
</dbReference>
<evidence type="ECO:0000259" key="7">
    <source>
        <dbReference type="PROSITE" id="PS00651"/>
    </source>
</evidence>
<evidence type="ECO:0000256" key="2">
    <source>
        <dbReference type="ARBA" id="ARBA00022730"/>
    </source>
</evidence>
<accession>X0T4Y9</accession>
<feature type="domain" description="Ribosomal protein L9" evidence="7">
    <location>
        <begin position="13"/>
        <end position="40"/>
    </location>
</feature>
<dbReference type="GO" id="GO:0003735">
    <property type="term" value="F:structural constituent of ribosome"/>
    <property type="evidence" value="ECO:0007669"/>
    <property type="project" value="InterPro"/>
</dbReference>
<dbReference type="EMBL" id="BARS01003979">
    <property type="protein sequence ID" value="GAF71130.1"/>
    <property type="molecule type" value="Genomic_DNA"/>
</dbReference>
<evidence type="ECO:0000256" key="1">
    <source>
        <dbReference type="ARBA" id="ARBA00010605"/>
    </source>
</evidence>
<dbReference type="HAMAP" id="MF_00503">
    <property type="entry name" value="Ribosomal_bL9"/>
    <property type="match status" value="1"/>
</dbReference>
<feature type="compositionally biased region" description="Basic and acidic residues" evidence="6">
    <location>
        <begin position="156"/>
        <end position="238"/>
    </location>
</feature>
<dbReference type="InterPro" id="IPR009027">
    <property type="entry name" value="Ribosomal_bL9/RNase_H1_N"/>
</dbReference>
<dbReference type="InterPro" id="IPR020594">
    <property type="entry name" value="Ribosomal_bL9_bac/chp"/>
</dbReference>
<dbReference type="GO" id="GO:0005840">
    <property type="term" value="C:ribosome"/>
    <property type="evidence" value="ECO:0007669"/>
    <property type="project" value="UniProtKB-KW"/>
</dbReference>
<dbReference type="Pfam" id="PF03948">
    <property type="entry name" value="Ribosomal_L9_C"/>
    <property type="match status" value="1"/>
</dbReference>
<dbReference type="GO" id="GO:0019843">
    <property type="term" value="F:rRNA binding"/>
    <property type="evidence" value="ECO:0007669"/>
    <property type="project" value="UniProtKB-KW"/>
</dbReference>
<dbReference type="SUPFAM" id="SSF55653">
    <property type="entry name" value="Ribosomal protein L9 C-domain"/>
    <property type="match status" value="1"/>
</dbReference>
<organism evidence="8">
    <name type="scientific">marine sediment metagenome</name>
    <dbReference type="NCBI Taxonomy" id="412755"/>
    <lineage>
        <taxon>unclassified sequences</taxon>
        <taxon>metagenomes</taxon>
        <taxon>ecological metagenomes</taxon>
    </lineage>
</organism>
<name>X0T4Y9_9ZZZZ</name>
<dbReference type="Gene3D" id="3.40.5.10">
    <property type="entry name" value="Ribosomal protein L9, N-terminal domain"/>
    <property type="match status" value="1"/>
</dbReference>
<dbReference type="NCBIfam" id="TIGR00158">
    <property type="entry name" value="L9"/>
    <property type="match status" value="1"/>
</dbReference>
<dbReference type="InterPro" id="IPR020069">
    <property type="entry name" value="Ribosomal_bL9_C"/>
</dbReference>